<accession>A0AAP0JVR0</accession>
<dbReference type="AlphaFoldDB" id="A0AAP0JVR0"/>
<dbReference type="Proteomes" id="UP001419268">
    <property type="component" value="Unassembled WGS sequence"/>
</dbReference>
<protein>
    <submittedName>
        <fullName evidence="1">Uncharacterized protein</fullName>
    </submittedName>
</protein>
<reference evidence="1 2" key="1">
    <citation type="submission" date="2024-01" db="EMBL/GenBank/DDBJ databases">
        <title>Genome assemblies of Stephania.</title>
        <authorList>
            <person name="Yang L."/>
        </authorList>
    </citation>
    <scope>NUCLEOTIDE SEQUENCE [LARGE SCALE GENOMIC DNA]</scope>
    <source>
        <strain evidence="1">JXDWG</strain>
        <tissue evidence="1">Leaf</tissue>
    </source>
</reference>
<organism evidence="1 2">
    <name type="scientific">Stephania cephalantha</name>
    <dbReference type="NCBI Taxonomy" id="152367"/>
    <lineage>
        <taxon>Eukaryota</taxon>
        <taxon>Viridiplantae</taxon>
        <taxon>Streptophyta</taxon>
        <taxon>Embryophyta</taxon>
        <taxon>Tracheophyta</taxon>
        <taxon>Spermatophyta</taxon>
        <taxon>Magnoliopsida</taxon>
        <taxon>Ranunculales</taxon>
        <taxon>Menispermaceae</taxon>
        <taxon>Menispermoideae</taxon>
        <taxon>Cissampelideae</taxon>
        <taxon>Stephania</taxon>
    </lineage>
</organism>
<sequence length="49" mass="5733">MLYICPVWHYFPGLVILVFDGVQIHSPARESSTDRGYHLRIPETFLPLF</sequence>
<keyword evidence="2" id="KW-1185">Reference proteome</keyword>
<dbReference type="EMBL" id="JBBNAG010000004">
    <property type="protein sequence ID" value="KAK9140585.1"/>
    <property type="molecule type" value="Genomic_DNA"/>
</dbReference>
<gene>
    <name evidence="1" type="ORF">Scep_010266</name>
</gene>
<name>A0AAP0JVR0_9MAGN</name>
<comment type="caution">
    <text evidence="1">The sequence shown here is derived from an EMBL/GenBank/DDBJ whole genome shotgun (WGS) entry which is preliminary data.</text>
</comment>
<evidence type="ECO:0000313" key="1">
    <source>
        <dbReference type="EMBL" id="KAK9140585.1"/>
    </source>
</evidence>
<proteinExistence type="predicted"/>
<evidence type="ECO:0000313" key="2">
    <source>
        <dbReference type="Proteomes" id="UP001419268"/>
    </source>
</evidence>